<reference evidence="2 3" key="1">
    <citation type="submission" date="2007-01" db="EMBL/GenBank/DDBJ databases">
        <authorList>
            <person name="Kobayashi T."/>
            <person name="Suzuki M."/>
            <person name="Inoue H."/>
            <person name="Itai R.N."/>
            <person name="Takahashi M."/>
            <person name="Nakanishi H."/>
            <person name="Mori S."/>
            <person name="Nishizawa N.K."/>
        </authorList>
    </citation>
    <scope>NUCLEOTIDE SEQUENCE [LARGE SCALE GENOMIC DNA]</scope>
    <source>
        <strain evidence="2 3">2740-80</strain>
    </source>
</reference>
<dbReference type="RefSeq" id="WP_000612657.1">
    <property type="nucleotide sequence ID" value="NZ_CP016324.1"/>
</dbReference>
<dbReference type="SMR" id="A0A0K9UR95"/>
<protein>
    <recommendedName>
        <fullName evidence="1">HNH nuclease domain-containing protein</fullName>
    </recommendedName>
</protein>
<proteinExistence type="predicted"/>
<gene>
    <name evidence="2" type="ORF">VC274080_022394</name>
</gene>
<feature type="domain" description="HNH nuclease" evidence="1">
    <location>
        <begin position="42"/>
        <end position="98"/>
    </location>
</feature>
<organism evidence="2 3">
    <name type="scientific">Vibrio cholerae 2740-80</name>
    <dbReference type="NCBI Taxonomy" id="412614"/>
    <lineage>
        <taxon>Bacteria</taxon>
        <taxon>Pseudomonadati</taxon>
        <taxon>Pseudomonadota</taxon>
        <taxon>Gammaproteobacteria</taxon>
        <taxon>Vibrionales</taxon>
        <taxon>Vibrionaceae</taxon>
        <taxon>Vibrio</taxon>
    </lineage>
</organism>
<dbReference type="Proteomes" id="UP000003017">
    <property type="component" value="Unassembled WGS sequence"/>
</dbReference>
<dbReference type="AlphaFoldDB" id="A0A0K9UR95"/>
<dbReference type="NCBIfam" id="TIGR02646">
    <property type="entry name" value="retron system putative HNH endonuclease"/>
    <property type="match status" value="1"/>
</dbReference>
<accession>A0A0K9UR95</accession>
<dbReference type="Gene3D" id="1.10.30.50">
    <property type="match status" value="1"/>
</dbReference>
<dbReference type="CDD" id="cd00085">
    <property type="entry name" value="HNHc"/>
    <property type="match status" value="1"/>
</dbReference>
<dbReference type="SMART" id="SM00507">
    <property type="entry name" value="HNHc"/>
    <property type="match status" value="1"/>
</dbReference>
<dbReference type="EMBL" id="AAUT02000018">
    <property type="protein sequence ID" value="KNA58805.1"/>
    <property type="molecule type" value="Genomic_DNA"/>
</dbReference>
<evidence type="ECO:0000259" key="1">
    <source>
        <dbReference type="SMART" id="SM00507"/>
    </source>
</evidence>
<reference evidence="2 3" key="2">
    <citation type="submission" date="2010-08" db="EMBL/GenBank/DDBJ databases">
        <title>The Genome Sequence of Vibrio cholerae strain 2740-80.</title>
        <authorList>
            <consortium name="The Broad Institute Genome Sequencing Platform"/>
            <person name="Colwell R."/>
            <person name="Young S.K."/>
            <person name="Zeng Q."/>
            <person name="Alvarado L."/>
            <person name="Berlin A."/>
            <person name="Chapman S."/>
            <person name="Chen Z."/>
            <person name="Freedman E."/>
            <person name="Gellesch M."/>
            <person name="Goldberg J."/>
            <person name="Griggs A."/>
            <person name="Gujja S."/>
            <person name="Heilman E."/>
            <person name="Heiman D."/>
            <person name="Howarth C."/>
            <person name="Larson L."/>
            <person name="Mehta T."/>
            <person name="Neiman D.N."/>
            <person name="Park D."/>
            <person name="Pearson M."/>
            <person name="Roberts A."/>
            <person name="Saif S."/>
            <person name="Shenoy N."/>
            <person name="Sisk P."/>
            <person name="Stolte C."/>
            <person name="Sykes S."/>
            <person name="White J."/>
            <person name="Yandava C."/>
            <person name="Borodovsky M."/>
            <person name="Heidelberg J."/>
            <person name="Haas B."/>
            <person name="Nusbaum C."/>
            <person name="Birren B."/>
        </authorList>
    </citation>
    <scope>NUCLEOTIDE SEQUENCE [LARGE SCALE GENOMIC DNA]</scope>
    <source>
        <strain evidence="2 3">2740-80</strain>
    </source>
</reference>
<name>A0A0K9UR95_VIBCL</name>
<evidence type="ECO:0000313" key="3">
    <source>
        <dbReference type="Proteomes" id="UP000003017"/>
    </source>
</evidence>
<comment type="caution">
    <text evidence="2">The sequence shown here is derived from an EMBL/GenBank/DDBJ whole genome shotgun (WGS) entry which is preliminary data.</text>
</comment>
<evidence type="ECO:0000313" key="2">
    <source>
        <dbReference type="EMBL" id="KNA58805.1"/>
    </source>
</evidence>
<dbReference type="InterPro" id="IPR013467">
    <property type="entry name" value="HNH78-like"/>
</dbReference>
<dbReference type="InterPro" id="IPR003615">
    <property type="entry name" value="HNH_nuc"/>
</dbReference>
<sequence length="205" mass="23884">MIPLSHNNTPTELENYVKLKGQSLTIQDFSAHDFQGVKKIVRDRLHTLQGELCVYCEKKYSVDEMQVEHIKPKSGRNAQPNLCFTYSNYAVSCIQENRKTQTCGQKKKDNILFIEPTSPSCNSHFSLDTDGFINPRGFKNRKEKHSIQTTIDMLGLNKPHLQLERKKQIERLIYILKATKHNRHELTNKFIKSGNFKYILRELTM</sequence>